<dbReference type="InterPro" id="IPR013744">
    <property type="entry name" value="SidJ"/>
</dbReference>
<dbReference type="Gene3D" id="3.40.50.1820">
    <property type="entry name" value="alpha/beta hydrolase"/>
    <property type="match status" value="1"/>
</dbReference>
<dbReference type="InterPro" id="IPR029058">
    <property type="entry name" value="AB_hydrolase_fold"/>
</dbReference>
<comment type="caution">
    <text evidence="1">The sequence shown here is derived from an EMBL/GenBank/DDBJ whole genome shotgun (WGS) entry which is preliminary data.</text>
</comment>
<accession>A0ABQ7J7B1</accession>
<dbReference type="Proteomes" id="UP000823046">
    <property type="component" value="Unassembled WGS sequence"/>
</dbReference>
<reference evidence="1 2" key="1">
    <citation type="journal article" date="2020" name="bioRxiv">
        <title>Metabolic contributions of an alphaproteobacterial endosymbiont in the apicomplexan Cardiosporidium cionae.</title>
        <authorList>
            <person name="Hunter E.S."/>
            <person name="Paight C.J."/>
            <person name="Lane C.E."/>
        </authorList>
    </citation>
    <scope>NUCLEOTIDE SEQUENCE [LARGE SCALE GENOMIC DNA]</scope>
    <source>
        <strain evidence="1">ESH_2018</strain>
    </source>
</reference>
<gene>
    <name evidence="1" type="ORF">IE077_003904</name>
</gene>
<dbReference type="Pfam" id="PF08538">
    <property type="entry name" value="DUF1749"/>
    <property type="match status" value="1"/>
</dbReference>
<evidence type="ECO:0000313" key="1">
    <source>
        <dbReference type="EMBL" id="KAF8819843.1"/>
    </source>
</evidence>
<dbReference type="PANTHER" id="PTHR31591">
    <property type="entry name" value="UPF0613 PROTEIN PB24D3.06C"/>
    <property type="match status" value="1"/>
</dbReference>
<dbReference type="SUPFAM" id="SSF53474">
    <property type="entry name" value="alpha/beta-Hydrolases"/>
    <property type="match status" value="1"/>
</dbReference>
<proteinExistence type="predicted"/>
<organism evidence="1 2">
    <name type="scientific">Cardiosporidium cionae</name>
    <dbReference type="NCBI Taxonomy" id="476202"/>
    <lineage>
        <taxon>Eukaryota</taxon>
        <taxon>Sar</taxon>
        <taxon>Alveolata</taxon>
        <taxon>Apicomplexa</taxon>
        <taxon>Aconoidasida</taxon>
        <taxon>Nephromycida</taxon>
        <taxon>Cardiosporidium</taxon>
    </lineage>
</organism>
<protein>
    <submittedName>
        <fullName evidence="1">Uncharacterized protein</fullName>
    </submittedName>
</protein>
<sequence length="289" mass="32387">MNEKVRISSRELSGKLLQPLPAESKNVIAFIQNDAAKNALILVGGLMEGMMSLSFDSKLAEALLLVDCALVQVNLSSSFYGAGIFSLDRDCQELYHVVKCLKSRHSKIVLMGNSTGCQDAIRYCKLYHENSEAMIDATILLCGVSDREALSLFPTQALEEETNEKIFTGETTHVLKTFLWNFPIRASRFRDLFHRLGDDDMFSTDLSVSEMTPLFQGVTCPILILHGEDDQYVPNKEALRKQTEVLLTILKTTSSYATIAFVPGDHSFPDEKTHPKMITEVIKFLERIL</sequence>
<dbReference type="EMBL" id="JADAQX010000581">
    <property type="protein sequence ID" value="KAF8819843.1"/>
    <property type="molecule type" value="Genomic_DNA"/>
</dbReference>
<keyword evidence="2" id="KW-1185">Reference proteome</keyword>
<evidence type="ECO:0000313" key="2">
    <source>
        <dbReference type="Proteomes" id="UP000823046"/>
    </source>
</evidence>
<dbReference type="PANTHER" id="PTHR31591:SF1">
    <property type="entry name" value="UPF0613 PROTEIN PB24D3.06C"/>
    <property type="match status" value="1"/>
</dbReference>
<name>A0ABQ7J7B1_9APIC</name>